<dbReference type="GO" id="GO:0036297">
    <property type="term" value="P:interstrand cross-link repair"/>
    <property type="evidence" value="ECO:0007669"/>
    <property type="project" value="TreeGrafter"/>
</dbReference>
<dbReference type="GO" id="GO:0005634">
    <property type="term" value="C:nucleus"/>
    <property type="evidence" value="ECO:0007669"/>
    <property type="project" value="UniProtKB-SubCell"/>
</dbReference>
<evidence type="ECO:0000313" key="6">
    <source>
        <dbReference type="EMBL" id="CAL4104392.1"/>
    </source>
</evidence>
<keyword evidence="3" id="KW-0832">Ubl conjugation</keyword>
<dbReference type="GO" id="GO:1990918">
    <property type="term" value="P:double-strand break repair involved in meiotic recombination"/>
    <property type="evidence" value="ECO:0007669"/>
    <property type="project" value="TreeGrafter"/>
</dbReference>
<organism evidence="6 7">
    <name type="scientific">Meganyctiphanes norvegica</name>
    <name type="common">Northern krill</name>
    <name type="synonym">Thysanopoda norvegica</name>
    <dbReference type="NCBI Taxonomy" id="48144"/>
    <lineage>
        <taxon>Eukaryota</taxon>
        <taxon>Metazoa</taxon>
        <taxon>Ecdysozoa</taxon>
        <taxon>Arthropoda</taxon>
        <taxon>Crustacea</taxon>
        <taxon>Multicrustacea</taxon>
        <taxon>Malacostraca</taxon>
        <taxon>Eumalacostraca</taxon>
        <taxon>Eucarida</taxon>
        <taxon>Euphausiacea</taxon>
        <taxon>Euphausiidae</taxon>
        <taxon>Meganyctiphanes</taxon>
    </lineage>
</organism>
<dbReference type="PANTHER" id="PTHR32086:SF0">
    <property type="entry name" value="FANCONI ANEMIA GROUP D2 PROTEIN"/>
    <property type="match status" value="1"/>
</dbReference>
<dbReference type="GO" id="GO:0031573">
    <property type="term" value="P:mitotic intra-S DNA damage checkpoint signaling"/>
    <property type="evidence" value="ECO:0007669"/>
    <property type="project" value="TreeGrafter"/>
</dbReference>
<dbReference type="GO" id="GO:0000793">
    <property type="term" value="C:condensed chromosome"/>
    <property type="evidence" value="ECO:0007669"/>
    <property type="project" value="TreeGrafter"/>
</dbReference>
<dbReference type="AlphaFoldDB" id="A0AAV2QZY6"/>
<comment type="caution">
    <text evidence="6">The sequence shown here is derived from an EMBL/GenBank/DDBJ whole genome shotgun (WGS) entry which is preliminary data.</text>
</comment>
<keyword evidence="7" id="KW-1185">Reference proteome</keyword>
<sequence length="635" mass="72143">MSLDSGGLRWTQRRLLEDNASVLQLVYNIICSVPHVFIRVDASSTRIPISYIRNGHLHSCLVYNTTLVSVFLPSAVSSSICIKPKELARISIKQYIHCMNIFTTAVKNKPMSLLVAPFMKYDILFDCMVFYGDIIESHIDYQLDAPCFSLCNRKILASHPRRALYRHSSWSHNVPSKSLGGLRPQARDLHYFWSLLFVETTIDCESARGGQQDSLIRLLLNIDPLQPRLIQLLTEKLLEVAHDDTDSSVDIPRLILANLRWLEHVVDPEKLTTNVLELLEGSPMQVQKDLITFVPDIVDDSNHARVATKLCELYHYETELTVSILDALPNLTLAQEDVENIRHSVLKTLQAAQPHHLPVIMHFILHHSSASIAYQCTMRQVHYFTPDLELLFSEGAASVFVQATDKEDAAYQVLFFRNIKMASLIHKFLINAWLKAINDVEEVKMNRPLDFLLLIVMHDAVPAKRRPIESILRNKIRFGLFTSALLEQTFECHPTVVKEYFESVKKIASLLTRSPDVNVRQIGKSIYRASFTHLESYQRQVVVLALLGHLSDPESVRGAALDVLVDLAHTQTQYMMKYTIFIKGSLELVEGLSLGEIKRLLDVVSLLAYTDGAQAALQDELHILIRKQITHSNIK</sequence>
<keyword evidence="4" id="KW-0539">Nucleus</keyword>
<dbReference type="EMBL" id="CAXKWB010012373">
    <property type="protein sequence ID" value="CAL4104392.1"/>
    <property type="molecule type" value="Genomic_DNA"/>
</dbReference>
<protein>
    <submittedName>
        <fullName evidence="6">Uncharacterized protein</fullName>
    </submittedName>
</protein>
<evidence type="ECO:0000256" key="5">
    <source>
        <dbReference type="ARBA" id="ARBA00093456"/>
    </source>
</evidence>
<gene>
    <name evidence="6" type="ORF">MNOR_LOCUS17760</name>
</gene>
<name>A0AAV2QZY6_MEGNR</name>
<reference evidence="6 7" key="1">
    <citation type="submission" date="2024-05" db="EMBL/GenBank/DDBJ databases">
        <authorList>
            <person name="Wallberg A."/>
        </authorList>
    </citation>
    <scope>NUCLEOTIDE SEQUENCE [LARGE SCALE GENOMIC DNA]</scope>
</reference>
<dbReference type="Proteomes" id="UP001497623">
    <property type="component" value="Unassembled WGS sequence"/>
</dbReference>
<accession>A0AAV2QZY6</accession>
<feature type="non-terminal residue" evidence="6">
    <location>
        <position position="635"/>
    </location>
</feature>
<keyword evidence="2" id="KW-1017">Isopeptide bond</keyword>
<evidence type="ECO:0000256" key="2">
    <source>
        <dbReference type="ARBA" id="ARBA00022499"/>
    </source>
</evidence>
<dbReference type="PANTHER" id="PTHR32086">
    <property type="entry name" value="FANCONI ANEMIA GROUP D2 PROTEIN"/>
    <property type="match status" value="1"/>
</dbReference>
<proteinExistence type="inferred from homology"/>
<evidence type="ECO:0000313" key="7">
    <source>
        <dbReference type="Proteomes" id="UP001497623"/>
    </source>
</evidence>
<comment type="similarity">
    <text evidence="5">Belongs to the Fanconi anemia protein FANCD2 family.</text>
</comment>
<evidence type="ECO:0000256" key="4">
    <source>
        <dbReference type="ARBA" id="ARBA00023242"/>
    </source>
</evidence>
<evidence type="ECO:0000256" key="1">
    <source>
        <dbReference type="ARBA" id="ARBA00004123"/>
    </source>
</evidence>
<dbReference type="Pfam" id="PF14631">
    <property type="entry name" value="FancD2"/>
    <property type="match status" value="1"/>
</dbReference>
<dbReference type="GO" id="GO:0070182">
    <property type="term" value="F:DNA polymerase binding"/>
    <property type="evidence" value="ECO:0007669"/>
    <property type="project" value="TreeGrafter"/>
</dbReference>
<comment type="subcellular location">
    <subcellularLocation>
        <location evidence="1">Nucleus</location>
    </subcellularLocation>
</comment>
<dbReference type="InterPro" id="IPR029448">
    <property type="entry name" value="FANCD2"/>
</dbReference>
<dbReference type="GO" id="GO:0007129">
    <property type="term" value="P:homologous chromosome pairing at meiosis"/>
    <property type="evidence" value="ECO:0007669"/>
    <property type="project" value="TreeGrafter"/>
</dbReference>
<evidence type="ECO:0000256" key="3">
    <source>
        <dbReference type="ARBA" id="ARBA00022843"/>
    </source>
</evidence>